<dbReference type="InterPro" id="IPR001509">
    <property type="entry name" value="Epimerase_deHydtase"/>
</dbReference>
<evidence type="ECO:0000313" key="5">
    <source>
        <dbReference type="Proteomes" id="UP000462212"/>
    </source>
</evidence>
<dbReference type="SUPFAM" id="SSF51735">
    <property type="entry name" value="NAD(P)-binding Rossmann-fold domains"/>
    <property type="match status" value="1"/>
</dbReference>
<dbReference type="PANTHER" id="PTHR14097:SF8">
    <property type="entry name" value="NAD(P)-BINDING DOMAIN-CONTAINING PROTEIN"/>
    <property type="match status" value="1"/>
</dbReference>
<dbReference type="OrthoDB" id="9975943at2759"/>
<evidence type="ECO:0000256" key="2">
    <source>
        <dbReference type="SAM" id="SignalP"/>
    </source>
</evidence>
<comment type="caution">
    <text evidence="4">The sequence shown here is derived from an EMBL/GenBank/DDBJ whole genome shotgun (WGS) entry which is preliminary data.</text>
</comment>
<dbReference type="EMBL" id="QGMJ01000027">
    <property type="protein sequence ID" value="TVY44856.1"/>
    <property type="molecule type" value="Genomic_DNA"/>
</dbReference>
<sequence>MHLILTGATGLVGSGVLHAMLTTPTVSKISILSRRPVPMAEGHAKAHVIIHKDYTNYPSELMQQLRDADGCVWAQGISQNKVGKELKRNREYIEITHTYPLLFARALAASTAPKPVTFIYVSGEGATTSPGRFTPIFGVTKGRTETDLLALSKEAGSNLRAISLRPGGVDPTHHKEIAGFYPQRTGIEGIGGLILPVLRTVYSAMVSPTRDLGRVLTELAMGDGAPLSGRGVEGEGRTVTNVGMRRLAGL</sequence>
<dbReference type="AlphaFoldDB" id="A0A8H8UI56"/>
<gene>
    <name evidence="4" type="ORF">LSUB1_G001882</name>
</gene>
<keyword evidence="5" id="KW-1185">Reference proteome</keyword>
<feature type="signal peptide" evidence="2">
    <location>
        <begin position="1"/>
        <end position="19"/>
    </location>
</feature>
<proteinExistence type="predicted"/>
<dbReference type="Pfam" id="PF01370">
    <property type="entry name" value="Epimerase"/>
    <property type="match status" value="1"/>
</dbReference>
<keyword evidence="2" id="KW-0732">Signal</keyword>
<protein>
    <recommendedName>
        <fullName evidence="3">NAD-dependent epimerase/dehydratase domain-containing protein</fullName>
    </recommendedName>
</protein>
<feature type="chain" id="PRO_5034534919" description="NAD-dependent epimerase/dehydratase domain-containing protein" evidence="2">
    <location>
        <begin position="20"/>
        <end position="250"/>
    </location>
</feature>
<organism evidence="4 5">
    <name type="scientific">Lachnellula subtilissima</name>
    <dbReference type="NCBI Taxonomy" id="602034"/>
    <lineage>
        <taxon>Eukaryota</taxon>
        <taxon>Fungi</taxon>
        <taxon>Dikarya</taxon>
        <taxon>Ascomycota</taxon>
        <taxon>Pezizomycotina</taxon>
        <taxon>Leotiomycetes</taxon>
        <taxon>Helotiales</taxon>
        <taxon>Lachnaceae</taxon>
        <taxon>Lachnellula</taxon>
    </lineage>
</organism>
<feature type="domain" description="NAD-dependent epimerase/dehydratase" evidence="3">
    <location>
        <begin position="4"/>
        <end position="123"/>
    </location>
</feature>
<reference evidence="4 5" key="1">
    <citation type="submission" date="2018-05" db="EMBL/GenBank/DDBJ databases">
        <title>Genome sequencing and assembly of the regulated plant pathogen Lachnellula willkommii and related sister species for the development of diagnostic species identification markers.</title>
        <authorList>
            <person name="Giroux E."/>
            <person name="Bilodeau G."/>
        </authorList>
    </citation>
    <scope>NUCLEOTIDE SEQUENCE [LARGE SCALE GENOMIC DNA]</scope>
    <source>
        <strain evidence="4 5">CBS 197.66</strain>
    </source>
</reference>
<dbReference type="GO" id="GO:0016020">
    <property type="term" value="C:membrane"/>
    <property type="evidence" value="ECO:0007669"/>
    <property type="project" value="UniProtKB-SubCell"/>
</dbReference>
<accession>A0A8H8UI56</accession>
<evidence type="ECO:0000313" key="4">
    <source>
        <dbReference type="EMBL" id="TVY44856.1"/>
    </source>
</evidence>
<dbReference type="Gene3D" id="3.40.50.720">
    <property type="entry name" value="NAD(P)-binding Rossmann-like Domain"/>
    <property type="match status" value="1"/>
</dbReference>
<dbReference type="PANTHER" id="PTHR14097">
    <property type="entry name" value="OXIDOREDUCTASE HTATIP2"/>
    <property type="match status" value="1"/>
</dbReference>
<evidence type="ECO:0000259" key="3">
    <source>
        <dbReference type="Pfam" id="PF01370"/>
    </source>
</evidence>
<evidence type="ECO:0000256" key="1">
    <source>
        <dbReference type="ARBA" id="ARBA00004370"/>
    </source>
</evidence>
<dbReference type="InterPro" id="IPR036291">
    <property type="entry name" value="NAD(P)-bd_dom_sf"/>
</dbReference>
<comment type="subcellular location">
    <subcellularLocation>
        <location evidence="1">Membrane</location>
    </subcellularLocation>
</comment>
<dbReference type="Proteomes" id="UP000462212">
    <property type="component" value="Unassembled WGS sequence"/>
</dbReference>
<name>A0A8H8UI56_9HELO</name>